<keyword evidence="2" id="KW-1185">Reference proteome</keyword>
<reference evidence="1" key="2">
    <citation type="journal article" date="2019" name="Genome Biol. Evol.">
        <title>Day and night: Metabolic profiles and evolutionary relationships of six axenic non-marine cyanobacteria.</title>
        <authorList>
            <person name="Will S.E."/>
            <person name="Henke P."/>
            <person name="Boedeker C."/>
            <person name="Huang S."/>
            <person name="Brinkmann H."/>
            <person name="Rohde M."/>
            <person name="Jarek M."/>
            <person name="Friedl T."/>
            <person name="Seufert S."/>
            <person name="Schumacher M."/>
            <person name="Overmann J."/>
            <person name="Neumann-Schaal M."/>
            <person name="Petersen J."/>
        </authorList>
    </citation>
    <scope>NUCLEOTIDE SEQUENCE [LARGE SCALE GENOMIC DNA]</scope>
    <source>
        <strain evidence="1">PCC 7102</strain>
    </source>
</reference>
<evidence type="ECO:0000313" key="1">
    <source>
        <dbReference type="EMBL" id="RUS96249.1"/>
    </source>
</evidence>
<name>A0A3S1C3D4_9CYAN</name>
<dbReference type="RefSeq" id="WP_127086773.1">
    <property type="nucleotide sequence ID" value="NZ_RSCL01000037.1"/>
</dbReference>
<organism evidence="1 2">
    <name type="scientific">Dulcicalothrix desertica PCC 7102</name>
    <dbReference type="NCBI Taxonomy" id="232991"/>
    <lineage>
        <taxon>Bacteria</taxon>
        <taxon>Bacillati</taxon>
        <taxon>Cyanobacteriota</taxon>
        <taxon>Cyanophyceae</taxon>
        <taxon>Nostocales</taxon>
        <taxon>Calotrichaceae</taxon>
        <taxon>Dulcicalothrix</taxon>
    </lineage>
</organism>
<accession>A0A3S1C3D4</accession>
<evidence type="ECO:0000313" key="2">
    <source>
        <dbReference type="Proteomes" id="UP000271624"/>
    </source>
</evidence>
<gene>
    <name evidence="1" type="ORF">DSM106972_087910</name>
</gene>
<sequence length="76" mass="8041">MIISDISHLEVATEENSIIGGLAIANAYSSAYANGPNFAGTNTSTYTSAYTNDRYYYYYSPNNSASSNSNSSSASS</sequence>
<reference evidence="1" key="1">
    <citation type="submission" date="2018-12" db="EMBL/GenBank/DDBJ databases">
        <authorList>
            <person name="Will S."/>
            <person name="Neumann-Schaal M."/>
            <person name="Henke P."/>
        </authorList>
    </citation>
    <scope>NUCLEOTIDE SEQUENCE</scope>
    <source>
        <strain evidence="1">PCC 7102</strain>
    </source>
</reference>
<dbReference type="EMBL" id="RSCL01000037">
    <property type="protein sequence ID" value="RUS96249.1"/>
    <property type="molecule type" value="Genomic_DNA"/>
</dbReference>
<comment type="caution">
    <text evidence="1">The sequence shown here is derived from an EMBL/GenBank/DDBJ whole genome shotgun (WGS) entry which is preliminary data.</text>
</comment>
<dbReference type="AlphaFoldDB" id="A0A3S1C3D4"/>
<proteinExistence type="predicted"/>
<protein>
    <submittedName>
        <fullName evidence="1">Uncharacterized protein</fullName>
    </submittedName>
</protein>
<dbReference type="Proteomes" id="UP000271624">
    <property type="component" value="Unassembled WGS sequence"/>
</dbReference>